<proteinExistence type="predicted"/>
<dbReference type="Pfam" id="PF08239">
    <property type="entry name" value="SH3_3"/>
    <property type="match status" value="1"/>
</dbReference>
<comment type="caution">
    <text evidence="3">The sequence shown here is derived from an EMBL/GenBank/DDBJ whole genome shotgun (WGS) entry which is preliminary data.</text>
</comment>
<evidence type="ECO:0000313" key="3">
    <source>
        <dbReference type="EMBL" id="PCM50136.1"/>
    </source>
</evidence>
<dbReference type="Proteomes" id="UP000218643">
    <property type="component" value="Unassembled WGS sequence"/>
</dbReference>
<protein>
    <recommendedName>
        <fullName evidence="2">SH3b domain-containing protein</fullName>
    </recommendedName>
</protein>
<sequence>MTGEKKNKQESMDGKTVDDSDDLNVSAPIHLDASNPALYTAPGQKFSYSLPDQSITSSLDKYLRQSSTVQKLIDATDRLLRPSAAIQAVIDATQQMMRPSREIEAFLQATDRALQPSRQIYAAMAATEQMLKPSPEIQALLNSTGKWLQPSREMQDLASWTEKLARAYSQHHAASFEAVEKTLHHSDSLKSVIAAMDTHRSTSSLRSLLSSFETLQASPIFDLLVSTDPTRLQSLIEDYQEDEERQNLVDAPPTSYNVEAEIVQALNTGSNPQKLTAPALIFLMFFITAVHTFYDDLSKWNDFRESVCDMQERLEAFESLAHARKLVRSALCDVPKALTERFRLTKKAGINLREDPGMKAEVIMALPKYAPLEVVDASNRDWLRVIYKHEGLEIEGWVSRKHVRPASR</sequence>
<name>A0A854X3U8_PSEFL</name>
<dbReference type="EMBL" id="NXHE01000007">
    <property type="protein sequence ID" value="PCM50136.1"/>
    <property type="molecule type" value="Genomic_DNA"/>
</dbReference>
<gene>
    <name evidence="3" type="ORF">CP335_07995</name>
</gene>
<organism evidence="3 4">
    <name type="scientific">Pseudomonas fluorescens</name>
    <dbReference type="NCBI Taxonomy" id="294"/>
    <lineage>
        <taxon>Bacteria</taxon>
        <taxon>Pseudomonadati</taxon>
        <taxon>Pseudomonadota</taxon>
        <taxon>Gammaproteobacteria</taxon>
        <taxon>Pseudomonadales</taxon>
        <taxon>Pseudomonadaceae</taxon>
        <taxon>Pseudomonas</taxon>
    </lineage>
</organism>
<feature type="region of interest" description="Disordered" evidence="1">
    <location>
        <begin position="1"/>
        <end position="27"/>
    </location>
</feature>
<reference evidence="3 4" key="2">
    <citation type="submission" date="2017-10" db="EMBL/GenBank/DDBJ databases">
        <title>Rhizosphere-associated Pseudomonas modulate jasmonic acid/salicylic acid antagonism to induce systemic resistance to herbivores at the cost of susceptibility to pathogens.</title>
        <authorList>
            <person name="Haney C.H."/>
            <person name="Wiesmann C.L."/>
            <person name="Shapiro L.R."/>
            <person name="O'Sullivan L.R."/>
            <person name="Khorasani S."/>
            <person name="Melnyk R.A."/>
            <person name="Xiao L."/>
            <person name="Bush J."/>
            <person name="Carrillo J."/>
            <person name="Pierce N.E."/>
            <person name="Ausubel F.M."/>
        </authorList>
    </citation>
    <scope>NUCLEOTIDE SEQUENCE [LARGE SCALE GENOMIC DNA]</scope>
    <source>
        <strain evidence="3 4">CH229</strain>
    </source>
</reference>
<feature type="domain" description="SH3b" evidence="2">
    <location>
        <begin position="349"/>
        <end position="403"/>
    </location>
</feature>
<reference evidence="3 4" key="1">
    <citation type="submission" date="2017-09" db="EMBL/GenBank/DDBJ databases">
        <authorList>
            <person name="Haney C."/>
            <person name="Melnyk R."/>
        </authorList>
    </citation>
    <scope>NUCLEOTIDE SEQUENCE [LARGE SCALE GENOMIC DNA]</scope>
    <source>
        <strain evidence="3 4">CH229</strain>
    </source>
</reference>
<feature type="compositionally biased region" description="Basic and acidic residues" evidence="1">
    <location>
        <begin position="1"/>
        <end position="18"/>
    </location>
</feature>
<accession>A0A854X3U8</accession>
<dbReference type="Gene3D" id="2.30.30.40">
    <property type="entry name" value="SH3 Domains"/>
    <property type="match status" value="1"/>
</dbReference>
<dbReference type="InterPro" id="IPR003646">
    <property type="entry name" value="SH3-like_bac-type"/>
</dbReference>
<dbReference type="AlphaFoldDB" id="A0A854X3U8"/>
<evidence type="ECO:0000313" key="4">
    <source>
        <dbReference type="Proteomes" id="UP000218643"/>
    </source>
</evidence>
<dbReference type="RefSeq" id="WP_096795511.1">
    <property type="nucleotide sequence ID" value="NZ_NXHE01000007.1"/>
</dbReference>
<evidence type="ECO:0000256" key="1">
    <source>
        <dbReference type="SAM" id="MobiDB-lite"/>
    </source>
</evidence>
<evidence type="ECO:0000259" key="2">
    <source>
        <dbReference type="Pfam" id="PF08239"/>
    </source>
</evidence>